<proteinExistence type="predicted"/>
<dbReference type="AlphaFoldDB" id="A0AA96IIK8"/>
<gene>
    <name evidence="1" type="ORF">RMQ68_03675</name>
</gene>
<organism evidence="1">
    <name type="scientific">Arcobacter sp. AZ-2023</name>
    <dbReference type="NCBI Taxonomy" id="3074453"/>
    <lineage>
        <taxon>Bacteria</taxon>
        <taxon>Pseudomonadati</taxon>
        <taxon>Campylobacterota</taxon>
        <taxon>Epsilonproteobacteria</taxon>
        <taxon>Campylobacterales</taxon>
        <taxon>Arcobacteraceae</taxon>
        <taxon>Arcobacter</taxon>
    </lineage>
</organism>
<name>A0AA96IIK8_9BACT</name>
<protein>
    <submittedName>
        <fullName evidence="1">Uncharacterized protein</fullName>
    </submittedName>
</protein>
<sequence length="265" mass="31638">MTKAEIYSKILDISEKSYYRWKSKDHKTLITLIEKYFLDEELEEFLDTGRIQRFEIAQTNNYLSDKSIKIYKILNSILPTDAKKIFFNELKKLQSYKIDDISHIIFYSLSDQDLDSQNTYINGISKISIRLDIYKLFEKIDEFEIEYFIKNIDEIILKSKNLNSKSNRLQIISLGIYGIEKINISEFEENFFKIYNDNLIKINKIEILDENKIFILIDIISSLSNKKFTKDNFKVIESDKELNLNLDEYKLFSKLITNFFSMRVF</sequence>
<evidence type="ECO:0000313" key="1">
    <source>
        <dbReference type="EMBL" id="WNL30497.1"/>
    </source>
</evidence>
<dbReference type="EMBL" id="CP134854">
    <property type="protein sequence ID" value="WNL30497.1"/>
    <property type="molecule type" value="Genomic_DNA"/>
</dbReference>
<accession>A0AA96IIK8</accession>
<reference evidence="1" key="1">
    <citation type="submission" date="2023-09" db="EMBL/GenBank/DDBJ databases">
        <title>Arcobacter tbilisiensis sp. nov. isolated from chicken meat in Tbilisi, Georgia.</title>
        <authorList>
            <person name="Matthias R."/>
            <person name="Zautner A.E."/>
        </authorList>
    </citation>
    <scope>NUCLEOTIDE SEQUENCE</scope>
    <source>
        <strain evidence="1">LEO 52</strain>
    </source>
</reference>